<dbReference type="Gene3D" id="6.20.400.10">
    <property type="match status" value="1"/>
</dbReference>
<gene>
    <name evidence="15" type="ORF">Zmor_006540</name>
</gene>
<evidence type="ECO:0000256" key="4">
    <source>
        <dbReference type="ARBA" id="ARBA00015073"/>
    </source>
</evidence>
<feature type="domain" description="C3H1-type" evidence="14">
    <location>
        <begin position="94"/>
        <end position="121"/>
    </location>
</feature>
<accession>A0AA38MN90</accession>
<dbReference type="FunFam" id="4.10.1000.10:FF:000050">
    <property type="entry name" value="AGAP008634-PA"/>
    <property type="match status" value="1"/>
</dbReference>
<dbReference type="EMBL" id="JALNTZ010000002">
    <property type="protein sequence ID" value="KAJ3662184.1"/>
    <property type="molecule type" value="Genomic_DNA"/>
</dbReference>
<name>A0AA38MN90_9CUCU</name>
<dbReference type="GO" id="GO:0008270">
    <property type="term" value="F:zinc ion binding"/>
    <property type="evidence" value="ECO:0007669"/>
    <property type="project" value="UniProtKB-KW"/>
</dbReference>
<keyword evidence="9 12" id="KW-0862">Zinc</keyword>
<reference evidence="15" key="1">
    <citation type="journal article" date="2023" name="G3 (Bethesda)">
        <title>Whole genome assemblies of Zophobas morio and Tenebrio molitor.</title>
        <authorList>
            <person name="Kaur S."/>
            <person name="Stinson S.A."/>
            <person name="diCenzo G.C."/>
        </authorList>
    </citation>
    <scope>NUCLEOTIDE SEQUENCE</scope>
    <source>
        <strain evidence="15">QUZm001</strain>
    </source>
</reference>
<feature type="zinc finger region" description="C3H1-type" evidence="12">
    <location>
        <begin position="166"/>
        <end position="203"/>
    </location>
</feature>
<evidence type="ECO:0000256" key="7">
    <source>
        <dbReference type="ARBA" id="ARBA00022737"/>
    </source>
</evidence>
<keyword evidence="5" id="KW-0963">Cytoplasm</keyword>
<dbReference type="InterPro" id="IPR000571">
    <property type="entry name" value="Znf_CCCH"/>
</dbReference>
<sequence length="389" mass="44194">MPPKPKPAAPSKKTEQKKKEKVIEDKTFGLKNKKGAKQQKFIQQVEKQVKTGGHHPVKDDGTKKLEKEKKLKEQKELAILFRPVQTQKVEKGTDPKSVVCAFFKQGQCGKGDKCKFSHDLSIERKAEKRSLYVDMRDGEDETMENWDEQKLIEVIEKKHGKTGKMPTTDIICKHFLDAVEKSKYGWFWQCPTGEGCIYRHALPPGFTLKKDKKKDEKKDEISLEDLIEKERAALGPTQTKVTLETFLAWKKRKIQEKKDVAKKEEDKKRNDFKAGKQVGLSGREMFSFNPEMAIQNDMDDDETIDSYTYSDNEDDGVDYKEINLDLISAEEVDGTGTVAPDDRLQATSSAATNGAELDGASAVPINENLFLEEDLEALDEELNDLDLEE</sequence>
<keyword evidence="11" id="KW-0539">Nucleus</keyword>
<dbReference type="PANTHER" id="PTHR12681">
    <property type="entry name" value="ZINC FINGER-CONTAINING PROTEIN P48ZNF"/>
    <property type="match status" value="1"/>
</dbReference>
<feature type="domain" description="C3H1-type" evidence="14">
    <location>
        <begin position="166"/>
        <end position="203"/>
    </location>
</feature>
<evidence type="ECO:0000256" key="12">
    <source>
        <dbReference type="PROSITE-ProRule" id="PRU00723"/>
    </source>
</evidence>
<dbReference type="PANTHER" id="PTHR12681:SF0">
    <property type="entry name" value="ZINC FINGER CCCH DOMAIN-CONTAINING PROTEIN 15"/>
    <property type="match status" value="1"/>
</dbReference>
<dbReference type="SMART" id="SM00356">
    <property type="entry name" value="ZnF_C3H1"/>
    <property type="match status" value="2"/>
</dbReference>
<dbReference type="Pfam" id="PF16543">
    <property type="entry name" value="DFRP_C"/>
    <property type="match status" value="1"/>
</dbReference>
<dbReference type="Proteomes" id="UP001168821">
    <property type="component" value="Unassembled WGS sequence"/>
</dbReference>
<proteinExistence type="inferred from homology"/>
<feature type="zinc finger region" description="C3H1-type" evidence="12">
    <location>
        <begin position="94"/>
        <end position="121"/>
    </location>
</feature>
<dbReference type="SUPFAM" id="SSF90229">
    <property type="entry name" value="CCCH zinc finger"/>
    <property type="match status" value="1"/>
</dbReference>
<dbReference type="Pfam" id="PF00642">
    <property type="entry name" value="zf-CCCH"/>
    <property type="match status" value="1"/>
</dbReference>
<organism evidence="15 16">
    <name type="scientific">Zophobas morio</name>
    <dbReference type="NCBI Taxonomy" id="2755281"/>
    <lineage>
        <taxon>Eukaryota</taxon>
        <taxon>Metazoa</taxon>
        <taxon>Ecdysozoa</taxon>
        <taxon>Arthropoda</taxon>
        <taxon>Hexapoda</taxon>
        <taxon>Insecta</taxon>
        <taxon>Pterygota</taxon>
        <taxon>Neoptera</taxon>
        <taxon>Endopterygota</taxon>
        <taxon>Coleoptera</taxon>
        <taxon>Polyphaga</taxon>
        <taxon>Cucujiformia</taxon>
        <taxon>Tenebrionidae</taxon>
        <taxon>Zophobas</taxon>
    </lineage>
</organism>
<dbReference type="InterPro" id="IPR032378">
    <property type="entry name" value="ZC3H15/TMA46_C"/>
</dbReference>
<comment type="subcellular location">
    <subcellularLocation>
        <location evidence="2">Cytoplasm</location>
    </subcellularLocation>
    <subcellularLocation>
        <location evidence="1">Nucleus</location>
    </subcellularLocation>
</comment>
<evidence type="ECO:0000256" key="13">
    <source>
        <dbReference type="SAM" id="MobiDB-lite"/>
    </source>
</evidence>
<evidence type="ECO:0000256" key="6">
    <source>
        <dbReference type="ARBA" id="ARBA00022723"/>
    </source>
</evidence>
<evidence type="ECO:0000256" key="1">
    <source>
        <dbReference type="ARBA" id="ARBA00004123"/>
    </source>
</evidence>
<protein>
    <recommendedName>
        <fullName evidence="4">Zinc finger CCCH domain-containing protein 15</fullName>
    </recommendedName>
</protein>
<feature type="region of interest" description="Disordered" evidence="13">
    <location>
        <begin position="1"/>
        <end position="25"/>
    </location>
</feature>
<dbReference type="GO" id="GO:0003729">
    <property type="term" value="F:mRNA binding"/>
    <property type="evidence" value="ECO:0007669"/>
    <property type="project" value="TreeGrafter"/>
</dbReference>
<feature type="compositionally biased region" description="Basic and acidic residues" evidence="13">
    <location>
        <begin position="56"/>
        <end position="69"/>
    </location>
</feature>
<keyword evidence="16" id="KW-1185">Reference proteome</keyword>
<dbReference type="PROSITE" id="PS50103">
    <property type="entry name" value="ZF_C3H1"/>
    <property type="match status" value="2"/>
</dbReference>
<dbReference type="Gene3D" id="4.10.1000.10">
    <property type="entry name" value="Zinc finger, CCCH-type"/>
    <property type="match status" value="1"/>
</dbReference>
<evidence type="ECO:0000256" key="5">
    <source>
        <dbReference type="ARBA" id="ARBA00022490"/>
    </source>
</evidence>
<evidence type="ECO:0000313" key="15">
    <source>
        <dbReference type="EMBL" id="KAJ3662184.1"/>
    </source>
</evidence>
<keyword evidence="6 12" id="KW-0479">Metal-binding</keyword>
<evidence type="ECO:0000256" key="9">
    <source>
        <dbReference type="ARBA" id="ARBA00022833"/>
    </source>
</evidence>
<evidence type="ECO:0000259" key="14">
    <source>
        <dbReference type="PROSITE" id="PS50103"/>
    </source>
</evidence>
<dbReference type="GO" id="GO:0005634">
    <property type="term" value="C:nucleus"/>
    <property type="evidence" value="ECO:0007669"/>
    <property type="project" value="UniProtKB-SubCell"/>
</dbReference>
<evidence type="ECO:0000256" key="11">
    <source>
        <dbReference type="ARBA" id="ARBA00023242"/>
    </source>
</evidence>
<dbReference type="GO" id="GO:0005829">
    <property type="term" value="C:cytosol"/>
    <property type="evidence" value="ECO:0007669"/>
    <property type="project" value="TreeGrafter"/>
</dbReference>
<keyword evidence="10" id="KW-0175">Coiled coil</keyword>
<evidence type="ECO:0000256" key="8">
    <source>
        <dbReference type="ARBA" id="ARBA00022771"/>
    </source>
</evidence>
<feature type="region of interest" description="Disordered" evidence="13">
    <location>
        <begin position="47"/>
        <end position="69"/>
    </location>
</feature>
<comment type="caution">
    <text evidence="15">The sequence shown here is derived from an EMBL/GenBank/DDBJ whole genome shotgun (WGS) entry which is preliminary data.</text>
</comment>
<keyword evidence="8 12" id="KW-0863">Zinc-finger</keyword>
<dbReference type="InterPro" id="IPR036855">
    <property type="entry name" value="Znf_CCCH_sf"/>
</dbReference>
<dbReference type="AlphaFoldDB" id="A0AA38MN90"/>
<keyword evidence="7" id="KW-0677">Repeat</keyword>
<feature type="compositionally biased region" description="Basic and acidic residues" evidence="13">
    <location>
        <begin position="12"/>
        <end position="25"/>
    </location>
</feature>
<evidence type="ECO:0000256" key="3">
    <source>
        <dbReference type="ARBA" id="ARBA00010043"/>
    </source>
</evidence>
<dbReference type="GO" id="GO:0002181">
    <property type="term" value="P:cytoplasmic translation"/>
    <property type="evidence" value="ECO:0007669"/>
    <property type="project" value="TreeGrafter"/>
</dbReference>
<evidence type="ECO:0000313" key="16">
    <source>
        <dbReference type="Proteomes" id="UP001168821"/>
    </source>
</evidence>
<comment type="similarity">
    <text evidence="3">Belongs to the ZC3H15/TMA46 family.</text>
</comment>
<evidence type="ECO:0000256" key="10">
    <source>
        <dbReference type="ARBA" id="ARBA00023054"/>
    </source>
</evidence>
<evidence type="ECO:0000256" key="2">
    <source>
        <dbReference type="ARBA" id="ARBA00004496"/>
    </source>
</evidence>